<dbReference type="EMBL" id="LS992241">
    <property type="protein sequence ID" value="SYX85248.1"/>
    <property type="molecule type" value="Genomic_DNA"/>
</dbReference>
<evidence type="ECO:0000256" key="5">
    <source>
        <dbReference type="ARBA" id="ARBA00022679"/>
    </source>
</evidence>
<comment type="function">
    <text evidence="1">Involved in some intermediate steps for the synthesis of the antibiotic polyketide bacillaene which is involved in secondary metabolism.</text>
</comment>
<dbReference type="GO" id="GO:0005886">
    <property type="term" value="C:plasma membrane"/>
    <property type="evidence" value="ECO:0007669"/>
    <property type="project" value="TreeGrafter"/>
</dbReference>
<evidence type="ECO:0000256" key="3">
    <source>
        <dbReference type="ARBA" id="ARBA00022450"/>
    </source>
</evidence>
<evidence type="ECO:0000256" key="6">
    <source>
        <dbReference type="RuleBase" id="RU003694"/>
    </source>
</evidence>
<evidence type="ECO:0000313" key="8">
    <source>
        <dbReference type="EMBL" id="SYX85248.1"/>
    </source>
</evidence>
<reference evidence="9" key="1">
    <citation type="submission" date="2018-08" db="EMBL/GenBank/DDBJ databases">
        <authorList>
            <person name="Chevrot R."/>
        </authorList>
    </citation>
    <scope>NUCLEOTIDE SEQUENCE [LARGE SCALE GENOMIC DNA]</scope>
</reference>
<dbReference type="InterPro" id="IPR016039">
    <property type="entry name" value="Thiolase-like"/>
</dbReference>
<dbReference type="GO" id="GO:0004312">
    <property type="term" value="F:fatty acid synthase activity"/>
    <property type="evidence" value="ECO:0007669"/>
    <property type="project" value="TreeGrafter"/>
</dbReference>
<evidence type="ECO:0000313" key="9">
    <source>
        <dbReference type="Proteomes" id="UP000304148"/>
    </source>
</evidence>
<comment type="pathway">
    <text evidence="2">Antibiotic biosynthesis; bacillaene biosynthesis.</text>
</comment>
<keyword evidence="3" id="KW-0596">Phosphopantetheine</keyword>
<dbReference type="PROSITE" id="PS52004">
    <property type="entry name" value="KS3_2"/>
    <property type="match status" value="1"/>
</dbReference>
<dbReference type="PROSITE" id="PS00606">
    <property type="entry name" value="KS3_1"/>
    <property type="match status" value="1"/>
</dbReference>
<comment type="similarity">
    <text evidence="6">Belongs to the thiolase-like superfamily. Beta-ketoacyl-ACP synthases family.</text>
</comment>
<dbReference type="SMART" id="SM00825">
    <property type="entry name" value="PKS_KS"/>
    <property type="match status" value="1"/>
</dbReference>
<dbReference type="Gene3D" id="3.40.47.10">
    <property type="match status" value="1"/>
</dbReference>
<feature type="domain" description="Ketosynthase family 3 (KS3)" evidence="7">
    <location>
        <begin position="52"/>
        <end position="476"/>
    </location>
</feature>
<name>A0A383RDZ7_PAEAL</name>
<accession>A0A383RDZ7</accession>
<dbReference type="PANTHER" id="PTHR43775:SF37">
    <property type="entry name" value="SI:DKEY-61P9.11"/>
    <property type="match status" value="1"/>
</dbReference>
<dbReference type="InterPro" id="IPR050091">
    <property type="entry name" value="PKS_NRPS_Biosynth_Enz"/>
</dbReference>
<dbReference type="GO" id="GO:0006633">
    <property type="term" value="P:fatty acid biosynthetic process"/>
    <property type="evidence" value="ECO:0007669"/>
    <property type="project" value="InterPro"/>
</dbReference>
<dbReference type="InterPro" id="IPR020841">
    <property type="entry name" value="PKS_Beta-ketoAc_synthase_dom"/>
</dbReference>
<dbReference type="Pfam" id="PF02801">
    <property type="entry name" value="Ketoacyl-synt_C"/>
    <property type="match status" value="1"/>
</dbReference>
<evidence type="ECO:0000256" key="2">
    <source>
        <dbReference type="ARBA" id="ARBA00004789"/>
    </source>
</evidence>
<dbReference type="CDD" id="cd00833">
    <property type="entry name" value="PKS"/>
    <property type="match status" value="1"/>
</dbReference>
<dbReference type="RefSeq" id="WP_138186938.1">
    <property type="nucleotide sequence ID" value="NZ_LS992241.1"/>
</dbReference>
<keyword evidence="4" id="KW-0597">Phosphoprotein</keyword>
<gene>
    <name evidence="8" type="ORF">PBLR_13670</name>
</gene>
<dbReference type="PANTHER" id="PTHR43775">
    <property type="entry name" value="FATTY ACID SYNTHASE"/>
    <property type="match status" value="1"/>
</dbReference>
<dbReference type="GO" id="GO:0005737">
    <property type="term" value="C:cytoplasm"/>
    <property type="evidence" value="ECO:0007669"/>
    <property type="project" value="TreeGrafter"/>
</dbReference>
<dbReference type="FunFam" id="3.40.47.10:FF:000019">
    <property type="entry name" value="Polyketide synthase type I"/>
    <property type="match status" value="1"/>
</dbReference>
<dbReference type="GO" id="GO:0004315">
    <property type="term" value="F:3-oxoacyl-[acyl-carrier-protein] synthase activity"/>
    <property type="evidence" value="ECO:0007669"/>
    <property type="project" value="InterPro"/>
</dbReference>
<dbReference type="Proteomes" id="UP000304148">
    <property type="component" value="Chromosome"/>
</dbReference>
<dbReference type="InterPro" id="IPR014030">
    <property type="entry name" value="Ketoacyl_synth_N"/>
</dbReference>
<protein>
    <recommendedName>
        <fullName evidence="7">Ketosynthase family 3 (KS3) domain-containing protein</fullName>
    </recommendedName>
</protein>
<keyword evidence="5 6" id="KW-0808">Transferase</keyword>
<dbReference type="GO" id="GO:0071770">
    <property type="term" value="P:DIM/DIP cell wall layer assembly"/>
    <property type="evidence" value="ECO:0007669"/>
    <property type="project" value="TreeGrafter"/>
</dbReference>
<dbReference type="AlphaFoldDB" id="A0A383RDZ7"/>
<evidence type="ECO:0000256" key="4">
    <source>
        <dbReference type="ARBA" id="ARBA00022553"/>
    </source>
</evidence>
<dbReference type="InterPro" id="IPR018201">
    <property type="entry name" value="Ketoacyl_synth_AS"/>
</dbReference>
<evidence type="ECO:0000259" key="7">
    <source>
        <dbReference type="PROSITE" id="PS52004"/>
    </source>
</evidence>
<proteinExistence type="inferred from homology"/>
<dbReference type="SUPFAM" id="SSF53901">
    <property type="entry name" value="Thiolase-like"/>
    <property type="match status" value="1"/>
</dbReference>
<organism evidence="8 9">
    <name type="scientific">Paenibacillus alvei</name>
    <name type="common">Bacillus alvei</name>
    <dbReference type="NCBI Taxonomy" id="44250"/>
    <lineage>
        <taxon>Bacteria</taxon>
        <taxon>Bacillati</taxon>
        <taxon>Bacillota</taxon>
        <taxon>Bacilli</taxon>
        <taxon>Bacillales</taxon>
        <taxon>Paenibacillaceae</taxon>
        <taxon>Paenibacillus</taxon>
    </lineage>
</organism>
<dbReference type="InterPro" id="IPR014031">
    <property type="entry name" value="Ketoacyl_synth_C"/>
</dbReference>
<sequence length="480" mass="52462">MDARHNKKAILEKIRTGQITPEKGYQLLYSYFEAAADENAEGKKHQLSEIRSTDIAVIGISGRFAGAENISQLWGNLAAGTDCITEIPNYRWNMEKYYYPSSAPNKSYSKWAGLLSDIEHFDPLFFKIAPKEAEMMDPQHKLFLEESWRALEDAGYPPSTLSSKRFGVFVGVLPNGYELNLKAGGKELDSNMLTGMGCAYLPGRVSYCLNLTGPCMAIDTACSSSLVAVHQACQSIRSGESEMALAGGVNILVSPEIHIMTSQGGMLAKDGKCKTFDDSADGFVPGEAVCAVVLKPMEKAVHDGDYIYGVIKGSGINQDGKTNGLTAPSRQAQCNLETYVYDMYGIDPAVITYVEAHGTGTKLGDPIEVSALTEAFRKYTGKRQYCAIGSVKTNIGHTLAAAGIAGLIKVLLCMKYKTLVPSLHFNRENEHLNLKESPFFVNTEKRQWNTAGEDRRTAALSSFGLSGTNCHMVIQEWCNE</sequence>
<dbReference type="Pfam" id="PF00109">
    <property type="entry name" value="ketoacyl-synt"/>
    <property type="match status" value="1"/>
</dbReference>
<evidence type="ECO:0000256" key="1">
    <source>
        <dbReference type="ARBA" id="ARBA00003299"/>
    </source>
</evidence>